<reference evidence="3" key="1">
    <citation type="journal article" date="2019" name="Int. J. Syst. Evol. Microbiol.">
        <title>The Global Catalogue of Microorganisms (GCM) 10K type strain sequencing project: providing services to taxonomists for standard genome sequencing and annotation.</title>
        <authorList>
            <consortium name="The Broad Institute Genomics Platform"/>
            <consortium name="The Broad Institute Genome Sequencing Center for Infectious Disease"/>
            <person name="Wu L."/>
            <person name="Ma J."/>
        </authorList>
    </citation>
    <scope>NUCLEOTIDE SEQUENCE [LARGE SCALE GENOMIC DNA]</scope>
    <source>
        <strain evidence="3">JCM 17933</strain>
    </source>
</reference>
<feature type="region of interest" description="Disordered" evidence="1">
    <location>
        <begin position="1"/>
        <end position="46"/>
    </location>
</feature>
<dbReference type="EMBL" id="BAABHF010000019">
    <property type="protein sequence ID" value="GAA4495717.1"/>
    <property type="molecule type" value="Genomic_DNA"/>
</dbReference>
<sequence>MRVARTRPVARPPLSALAEVRRGEGARQPEGCGEAGGKLDEARGDGRAEVAVRGGVEAVGDLSAQGRARLGEITASSSRPRSRNRSRAAAHCCADRSRVRMNNADVGAVPVAREIRLDLPELVRQPLLLRPGIYIAESCRPISDKDD</sequence>
<protein>
    <submittedName>
        <fullName evidence="2">Uncharacterized protein</fullName>
    </submittedName>
</protein>
<name>A0ABP8PZP9_9ACTN</name>
<gene>
    <name evidence="2" type="ORF">GCM10023191_036800</name>
</gene>
<feature type="compositionally biased region" description="Low complexity" evidence="1">
    <location>
        <begin position="1"/>
        <end position="13"/>
    </location>
</feature>
<feature type="compositionally biased region" description="Basic and acidic residues" evidence="1">
    <location>
        <begin position="37"/>
        <end position="46"/>
    </location>
</feature>
<evidence type="ECO:0000256" key="1">
    <source>
        <dbReference type="SAM" id="MobiDB-lite"/>
    </source>
</evidence>
<comment type="caution">
    <text evidence="2">The sequence shown here is derived from an EMBL/GenBank/DDBJ whole genome shotgun (WGS) entry which is preliminary data.</text>
</comment>
<evidence type="ECO:0000313" key="2">
    <source>
        <dbReference type="EMBL" id="GAA4495717.1"/>
    </source>
</evidence>
<keyword evidence="3" id="KW-1185">Reference proteome</keyword>
<accession>A0ABP8PZP9</accession>
<evidence type="ECO:0000313" key="3">
    <source>
        <dbReference type="Proteomes" id="UP001500503"/>
    </source>
</evidence>
<organism evidence="2 3">
    <name type="scientific">Actinoallomurus oryzae</name>
    <dbReference type="NCBI Taxonomy" id="502180"/>
    <lineage>
        <taxon>Bacteria</taxon>
        <taxon>Bacillati</taxon>
        <taxon>Actinomycetota</taxon>
        <taxon>Actinomycetes</taxon>
        <taxon>Streptosporangiales</taxon>
        <taxon>Thermomonosporaceae</taxon>
        <taxon>Actinoallomurus</taxon>
    </lineage>
</organism>
<proteinExistence type="predicted"/>
<feature type="region of interest" description="Disordered" evidence="1">
    <location>
        <begin position="67"/>
        <end position="88"/>
    </location>
</feature>
<dbReference type="Proteomes" id="UP001500503">
    <property type="component" value="Unassembled WGS sequence"/>
</dbReference>